<accession>A0A9D5C165</accession>
<dbReference type="EMBL" id="JAGGNH010000008">
    <property type="protein sequence ID" value="KAJ0964610.1"/>
    <property type="molecule type" value="Genomic_DNA"/>
</dbReference>
<name>A0A9D5C165_9LILI</name>
<comment type="caution">
    <text evidence="2">The sequence shown here is derived from an EMBL/GenBank/DDBJ whole genome shotgun (WGS) entry which is preliminary data.</text>
</comment>
<protein>
    <submittedName>
        <fullName evidence="2">Uncharacterized protein</fullName>
    </submittedName>
</protein>
<evidence type="ECO:0000256" key="1">
    <source>
        <dbReference type="SAM" id="MobiDB-lite"/>
    </source>
</evidence>
<feature type="region of interest" description="Disordered" evidence="1">
    <location>
        <begin position="1"/>
        <end position="20"/>
    </location>
</feature>
<feature type="compositionally biased region" description="Low complexity" evidence="1">
    <location>
        <begin position="107"/>
        <end position="125"/>
    </location>
</feature>
<dbReference type="AlphaFoldDB" id="A0A9D5C165"/>
<sequence>MLYQREEVETVTEVPKPKEDPDGTGMLAFQFSVVILFIPDRLIPVGCWTLGPGVCQKVEKLLKDLFSLYDKENPQSSNDKQSTLSVAVEVEEQESDLFAEYADPDDSSSNQLINHSPSSSSSSTIPSFSPFLMVFLCQERSSTTVIHEIVQDVHACINRFEEQKDQVAVEQILRVVFLDADPDRPCPELEKLKRLLAKAEAALESRKKPPEDSGPRITSEGLVINEWVIF</sequence>
<gene>
    <name evidence="2" type="ORF">J5N97_025748</name>
</gene>
<feature type="region of interest" description="Disordered" evidence="1">
    <location>
        <begin position="104"/>
        <end position="125"/>
    </location>
</feature>
<evidence type="ECO:0000313" key="3">
    <source>
        <dbReference type="Proteomes" id="UP001085076"/>
    </source>
</evidence>
<proteinExistence type="predicted"/>
<reference evidence="2" key="1">
    <citation type="submission" date="2021-03" db="EMBL/GenBank/DDBJ databases">
        <authorList>
            <person name="Li Z."/>
            <person name="Yang C."/>
        </authorList>
    </citation>
    <scope>NUCLEOTIDE SEQUENCE</scope>
    <source>
        <strain evidence="2">Dzin_1.0</strain>
        <tissue evidence="2">Leaf</tissue>
    </source>
</reference>
<dbReference type="Proteomes" id="UP001085076">
    <property type="component" value="Miscellaneous, Linkage group lg08"/>
</dbReference>
<organism evidence="2 3">
    <name type="scientific">Dioscorea zingiberensis</name>
    <dbReference type="NCBI Taxonomy" id="325984"/>
    <lineage>
        <taxon>Eukaryota</taxon>
        <taxon>Viridiplantae</taxon>
        <taxon>Streptophyta</taxon>
        <taxon>Embryophyta</taxon>
        <taxon>Tracheophyta</taxon>
        <taxon>Spermatophyta</taxon>
        <taxon>Magnoliopsida</taxon>
        <taxon>Liliopsida</taxon>
        <taxon>Dioscoreales</taxon>
        <taxon>Dioscoreaceae</taxon>
        <taxon>Dioscorea</taxon>
    </lineage>
</organism>
<reference evidence="2" key="2">
    <citation type="journal article" date="2022" name="Hortic Res">
        <title>The genome of Dioscorea zingiberensis sheds light on the biosynthesis, origin and evolution of the medicinally important diosgenin saponins.</title>
        <authorList>
            <person name="Li Y."/>
            <person name="Tan C."/>
            <person name="Li Z."/>
            <person name="Guo J."/>
            <person name="Li S."/>
            <person name="Chen X."/>
            <person name="Wang C."/>
            <person name="Dai X."/>
            <person name="Yang H."/>
            <person name="Song W."/>
            <person name="Hou L."/>
            <person name="Xu J."/>
            <person name="Tong Z."/>
            <person name="Xu A."/>
            <person name="Yuan X."/>
            <person name="Wang W."/>
            <person name="Yang Q."/>
            <person name="Chen L."/>
            <person name="Sun Z."/>
            <person name="Wang K."/>
            <person name="Pan B."/>
            <person name="Chen J."/>
            <person name="Bao Y."/>
            <person name="Liu F."/>
            <person name="Qi X."/>
            <person name="Gang D.R."/>
            <person name="Wen J."/>
            <person name="Li J."/>
        </authorList>
    </citation>
    <scope>NUCLEOTIDE SEQUENCE</scope>
    <source>
        <strain evidence="2">Dzin_1.0</strain>
    </source>
</reference>
<evidence type="ECO:0000313" key="2">
    <source>
        <dbReference type="EMBL" id="KAJ0964610.1"/>
    </source>
</evidence>
<keyword evidence="3" id="KW-1185">Reference proteome</keyword>